<reference evidence="1" key="1">
    <citation type="submission" date="2021-04" db="EMBL/GenBank/DDBJ databases">
        <title>Draft genome sequence of Xylanibacillus composti strain K13.</title>
        <authorList>
            <person name="Uke A."/>
            <person name="Chhe C."/>
            <person name="Baramee S."/>
            <person name="Kosugi A."/>
        </authorList>
    </citation>
    <scope>NUCLEOTIDE SEQUENCE</scope>
    <source>
        <strain evidence="1">K13</strain>
    </source>
</reference>
<gene>
    <name evidence="1" type="ORF">XYCOK13_12790</name>
</gene>
<comment type="caution">
    <text evidence="1">The sequence shown here is derived from an EMBL/GenBank/DDBJ whole genome shotgun (WGS) entry which is preliminary data.</text>
</comment>
<name>A0A8J4H2J0_9BACL</name>
<organism evidence="1 2">
    <name type="scientific">Xylanibacillus composti</name>
    <dbReference type="NCBI Taxonomy" id="1572762"/>
    <lineage>
        <taxon>Bacteria</taxon>
        <taxon>Bacillati</taxon>
        <taxon>Bacillota</taxon>
        <taxon>Bacilli</taxon>
        <taxon>Bacillales</taxon>
        <taxon>Paenibacillaceae</taxon>
        <taxon>Xylanibacillus</taxon>
    </lineage>
</organism>
<protein>
    <submittedName>
        <fullName evidence="1">Uncharacterized protein</fullName>
    </submittedName>
</protein>
<dbReference type="RefSeq" id="WP_213411036.1">
    <property type="nucleotide sequence ID" value="NZ_BOVK01000015.1"/>
</dbReference>
<sequence length="99" mass="11177">MKYVICQSVSVTDMSNEVLQEKVFHHGELETASVSIGCSVITSALGLKEFEVVYDLRYNEKQRCKIVDIEYDMAEKPVVARAYLEPVRLIVGQHDVGQV</sequence>
<dbReference type="Proteomes" id="UP000677918">
    <property type="component" value="Unassembled WGS sequence"/>
</dbReference>
<accession>A0A8J4H2J0</accession>
<proteinExistence type="predicted"/>
<dbReference type="EMBL" id="BOVK01000015">
    <property type="protein sequence ID" value="GIQ68455.1"/>
    <property type="molecule type" value="Genomic_DNA"/>
</dbReference>
<dbReference type="AlphaFoldDB" id="A0A8J4H2J0"/>
<evidence type="ECO:0000313" key="2">
    <source>
        <dbReference type="Proteomes" id="UP000677918"/>
    </source>
</evidence>
<evidence type="ECO:0000313" key="1">
    <source>
        <dbReference type="EMBL" id="GIQ68455.1"/>
    </source>
</evidence>
<keyword evidence="2" id="KW-1185">Reference proteome</keyword>